<dbReference type="KEGG" id="asag:FGM00_18265"/>
<keyword evidence="2" id="KW-0238">DNA-binding</keyword>
<dbReference type="InterPro" id="IPR018060">
    <property type="entry name" value="HTH_AraC"/>
</dbReference>
<dbReference type="OrthoDB" id="2666928at2"/>
<evidence type="ECO:0000259" key="4">
    <source>
        <dbReference type="PROSITE" id="PS01124"/>
    </source>
</evidence>
<dbReference type="AlphaFoldDB" id="A0A5B7SYT3"/>
<dbReference type="GO" id="GO:0043565">
    <property type="term" value="F:sequence-specific DNA binding"/>
    <property type="evidence" value="ECO:0007669"/>
    <property type="project" value="InterPro"/>
</dbReference>
<reference evidence="5 6" key="1">
    <citation type="submission" date="2019-05" db="EMBL/GenBank/DDBJ databases">
        <title>Genome sequencing of F202Z8.</title>
        <authorList>
            <person name="Kwon Y.M."/>
        </authorList>
    </citation>
    <scope>NUCLEOTIDE SEQUENCE [LARGE SCALE GENOMIC DNA]</scope>
    <source>
        <strain evidence="5 6">F202Z8</strain>
    </source>
</reference>
<evidence type="ECO:0000256" key="2">
    <source>
        <dbReference type="ARBA" id="ARBA00023125"/>
    </source>
</evidence>
<evidence type="ECO:0000313" key="6">
    <source>
        <dbReference type="Proteomes" id="UP000310017"/>
    </source>
</evidence>
<dbReference type="Pfam" id="PF12833">
    <property type="entry name" value="HTH_18"/>
    <property type="match status" value="1"/>
</dbReference>
<dbReference type="PANTHER" id="PTHR47893:SF1">
    <property type="entry name" value="REGULATORY PROTEIN PCHR"/>
    <property type="match status" value="1"/>
</dbReference>
<dbReference type="Proteomes" id="UP000310017">
    <property type="component" value="Chromosome"/>
</dbReference>
<keyword evidence="1" id="KW-0805">Transcription regulation</keyword>
<dbReference type="PROSITE" id="PS01124">
    <property type="entry name" value="HTH_ARAC_FAMILY_2"/>
    <property type="match status" value="1"/>
</dbReference>
<protein>
    <submittedName>
        <fullName evidence="5">Helix-turn-helix transcriptional regulator</fullName>
    </submittedName>
</protein>
<proteinExistence type="predicted"/>
<keyword evidence="6" id="KW-1185">Reference proteome</keyword>
<evidence type="ECO:0000313" key="5">
    <source>
        <dbReference type="EMBL" id="QCX01964.1"/>
    </source>
</evidence>
<dbReference type="GO" id="GO:0003700">
    <property type="term" value="F:DNA-binding transcription factor activity"/>
    <property type="evidence" value="ECO:0007669"/>
    <property type="project" value="InterPro"/>
</dbReference>
<name>A0A5B7SYT3_9FLAO</name>
<dbReference type="InterPro" id="IPR053142">
    <property type="entry name" value="PchR_regulatory_protein"/>
</dbReference>
<organism evidence="5 6">
    <name type="scientific">Aggregatimonas sangjinii</name>
    <dbReference type="NCBI Taxonomy" id="2583587"/>
    <lineage>
        <taxon>Bacteria</taxon>
        <taxon>Pseudomonadati</taxon>
        <taxon>Bacteroidota</taxon>
        <taxon>Flavobacteriia</taxon>
        <taxon>Flavobacteriales</taxon>
        <taxon>Flavobacteriaceae</taxon>
        <taxon>Aggregatimonas</taxon>
    </lineage>
</organism>
<keyword evidence="3" id="KW-0804">Transcription</keyword>
<dbReference type="PRINTS" id="PR00032">
    <property type="entry name" value="HTHARAC"/>
</dbReference>
<gene>
    <name evidence="5" type="ORF">FGM00_18265</name>
</gene>
<dbReference type="InterPro" id="IPR020449">
    <property type="entry name" value="Tscrpt_reg_AraC-type_HTH"/>
</dbReference>
<dbReference type="InterPro" id="IPR009057">
    <property type="entry name" value="Homeodomain-like_sf"/>
</dbReference>
<evidence type="ECO:0000256" key="3">
    <source>
        <dbReference type="ARBA" id="ARBA00023163"/>
    </source>
</evidence>
<dbReference type="SUPFAM" id="SSF46689">
    <property type="entry name" value="Homeodomain-like"/>
    <property type="match status" value="1"/>
</dbReference>
<dbReference type="Gene3D" id="1.10.10.60">
    <property type="entry name" value="Homeodomain-like"/>
    <property type="match status" value="2"/>
</dbReference>
<dbReference type="SMART" id="SM00342">
    <property type="entry name" value="HTH_ARAC"/>
    <property type="match status" value="1"/>
</dbReference>
<feature type="domain" description="HTH araC/xylS-type" evidence="4">
    <location>
        <begin position="237"/>
        <end position="335"/>
    </location>
</feature>
<dbReference type="RefSeq" id="WP_138854301.1">
    <property type="nucleotide sequence ID" value="NZ_CP040710.1"/>
</dbReference>
<dbReference type="EMBL" id="CP040710">
    <property type="protein sequence ID" value="QCX01964.1"/>
    <property type="molecule type" value="Genomic_DNA"/>
</dbReference>
<sequence>MREIVITSTKDDVILEQLNVCLEGDLTDNWGERVLTFDNALGKGVVRSISFDWGVSLLDCDVMFNEDVKIVFQTSSVTPIEFVFISKGSFKYNADDTEEIIDLEQYQNIILAPKRYSKKTFMFPPDRQIKVNFIRILRKEYLKKKNNNVTFLNELLLSVFNDENANLPYKHKGSFSLKIADEVKALNAVYDSGIMRTLSLEGRLYLILAMQLMEHHNFENKVTLPESLSKSDIKKIHELSQYIVDNIANPLSVVILAEQSGLSPKKLQLGFRVLYSKSVNEYIRQLKLEISRDYLKNTELSVSEIVYAIGIKSRSYFSKIFSEAYGILPTEYRKHLLKKEL</sequence>
<accession>A0A5B7SYT3</accession>
<evidence type="ECO:0000256" key="1">
    <source>
        <dbReference type="ARBA" id="ARBA00023015"/>
    </source>
</evidence>
<dbReference type="PANTHER" id="PTHR47893">
    <property type="entry name" value="REGULATORY PROTEIN PCHR"/>
    <property type="match status" value="1"/>
</dbReference>